<feature type="compositionally biased region" description="Basic and acidic residues" evidence="1">
    <location>
        <begin position="43"/>
        <end position="52"/>
    </location>
</feature>
<feature type="region of interest" description="Disordered" evidence="1">
    <location>
        <begin position="68"/>
        <end position="88"/>
    </location>
</feature>
<dbReference type="InParanoid" id="Q0UR75"/>
<evidence type="ECO:0000313" key="2">
    <source>
        <dbReference type="EMBL" id="EAT86803.1"/>
    </source>
</evidence>
<dbReference type="EMBL" id="CH445332">
    <property type="protein sequence ID" value="EAT86803.1"/>
    <property type="molecule type" value="Genomic_DNA"/>
</dbReference>
<reference evidence="3" key="1">
    <citation type="journal article" date="2007" name="Plant Cell">
        <title>Dothideomycete-plant interactions illuminated by genome sequencing and EST analysis of the wheat pathogen Stagonospora nodorum.</title>
        <authorList>
            <person name="Hane J.K."/>
            <person name="Lowe R.G."/>
            <person name="Solomon P.S."/>
            <person name="Tan K.C."/>
            <person name="Schoch C.L."/>
            <person name="Spatafora J.W."/>
            <person name="Crous P.W."/>
            <person name="Kodira C."/>
            <person name="Birren B.W."/>
            <person name="Galagan J.E."/>
            <person name="Torriani S.F."/>
            <person name="McDonald B.A."/>
            <person name="Oliver R.P."/>
        </authorList>
    </citation>
    <scope>NUCLEOTIDE SEQUENCE [LARGE SCALE GENOMIC DNA]</scope>
    <source>
        <strain evidence="3">SN15 / ATCC MYA-4574 / FGSC 10173</strain>
    </source>
</reference>
<feature type="compositionally biased region" description="Polar residues" evidence="1">
    <location>
        <begin position="68"/>
        <end position="85"/>
    </location>
</feature>
<dbReference type="GeneID" id="5973012"/>
<dbReference type="Proteomes" id="UP000001055">
    <property type="component" value="Unassembled WGS sequence"/>
</dbReference>
<feature type="compositionally biased region" description="Low complexity" evidence="1">
    <location>
        <begin position="21"/>
        <end position="33"/>
    </location>
</feature>
<evidence type="ECO:0000313" key="3">
    <source>
        <dbReference type="Proteomes" id="UP000001055"/>
    </source>
</evidence>
<gene>
    <name evidence="2" type="ORF">SNOG_05739</name>
</gene>
<feature type="region of interest" description="Disordered" evidence="1">
    <location>
        <begin position="138"/>
        <end position="165"/>
    </location>
</feature>
<proteinExistence type="predicted"/>
<sequence>MRVHGVGRSGDAGDRRSTGVPSTSQQSQSSPPSIVKPCTTQKWHTDSGDDRPETFKPCFLPVFSVASSAPQRDSVTRVGQLQGPPQESHRFCTINKTAEDVVDPATACLLAPWRGAIPLMGARIRHGAFPVLQPALPSDGPGPAARCIAPSRSYDPSIAPSSRAH</sequence>
<organism evidence="2 3">
    <name type="scientific">Phaeosphaeria nodorum (strain SN15 / ATCC MYA-4574 / FGSC 10173)</name>
    <name type="common">Glume blotch fungus</name>
    <name type="synonym">Parastagonospora nodorum</name>
    <dbReference type="NCBI Taxonomy" id="321614"/>
    <lineage>
        <taxon>Eukaryota</taxon>
        <taxon>Fungi</taxon>
        <taxon>Dikarya</taxon>
        <taxon>Ascomycota</taxon>
        <taxon>Pezizomycotina</taxon>
        <taxon>Dothideomycetes</taxon>
        <taxon>Pleosporomycetidae</taxon>
        <taxon>Pleosporales</taxon>
        <taxon>Pleosporineae</taxon>
        <taxon>Phaeosphaeriaceae</taxon>
        <taxon>Parastagonospora</taxon>
    </lineage>
</organism>
<protein>
    <submittedName>
        <fullName evidence="2">Uncharacterized protein</fullName>
    </submittedName>
</protein>
<evidence type="ECO:0000256" key="1">
    <source>
        <dbReference type="SAM" id="MobiDB-lite"/>
    </source>
</evidence>
<feature type="region of interest" description="Disordered" evidence="1">
    <location>
        <begin position="1"/>
        <end position="52"/>
    </location>
</feature>
<name>Q0UR75_PHANO</name>
<dbReference type="RefSeq" id="XP_001796135.1">
    <property type="nucleotide sequence ID" value="XM_001796083.1"/>
</dbReference>
<dbReference type="AlphaFoldDB" id="Q0UR75"/>
<accession>Q0UR75</accession>
<dbReference type="HOGENOM" id="CLU_1611385_0_0_1"/>
<dbReference type="KEGG" id="pno:SNOG_05739"/>